<dbReference type="InterPro" id="IPR000023">
    <property type="entry name" value="Phosphofructokinase_dom"/>
</dbReference>
<feature type="domain" description="Phosphofructokinase" evidence="11">
    <location>
        <begin position="7"/>
        <end position="314"/>
    </location>
</feature>
<evidence type="ECO:0000256" key="10">
    <source>
        <dbReference type="ARBA" id="ARBA00023152"/>
    </source>
</evidence>
<dbReference type="NCBIfam" id="TIGR02483">
    <property type="entry name" value="PFK_mixed"/>
    <property type="match status" value="1"/>
</dbReference>
<dbReference type="GO" id="GO:0003872">
    <property type="term" value="F:6-phosphofructokinase activity"/>
    <property type="evidence" value="ECO:0007669"/>
    <property type="project" value="UniProtKB-EC"/>
</dbReference>
<dbReference type="GO" id="GO:0005945">
    <property type="term" value="C:6-phosphofructokinase complex"/>
    <property type="evidence" value="ECO:0007669"/>
    <property type="project" value="TreeGrafter"/>
</dbReference>
<keyword evidence="10" id="KW-0324">Glycolysis</keyword>
<evidence type="ECO:0000256" key="9">
    <source>
        <dbReference type="ARBA" id="ARBA00022842"/>
    </source>
</evidence>
<evidence type="ECO:0000256" key="8">
    <source>
        <dbReference type="ARBA" id="ARBA00022777"/>
    </source>
</evidence>
<dbReference type="NCBIfam" id="NF002872">
    <property type="entry name" value="PRK03202.1"/>
    <property type="match status" value="1"/>
</dbReference>
<dbReference type="GO" id="GO:0016208">
    <property type="term" value="F:AMP binding"/>
    <property type="evidence" value="ECO:0007669"/>
    <property type="project" value="TreeGrafter"/>
</dbReference>
<comment type="subcellular location">
    <subcellularLocation>
        <location evidence="2">Cytoplasm</location>
    </subcellularLocation>
</comment>
<dbReference type="Gene3D" id="3.40.50.460">
    <property type="entry name" value="Phosphofructokinase domain"/>
    <property type="match status" value="1"/>
</dbReference>
<dbReference type="UniPathway" id="UPA00109">
    <property type="reaction ID" value="UER00182"/>
</dbReference>
<gene>
    <name evidence="12" type="primary">pfkA1_2</name>
    <name evidence="12" type="ORF">GALL_56090</name>
</gene>
<evidence type="ECO:0000313" key="12">
    <source>
        <dbReference type="EMBL" id="OIR13224.1"/>
    </source>
</evidence>
<evidence type="ECO:0000256" key="7">
    <source>
        <dbReference type="ARBA" id="ARBA00022723"/>
    </source>
</evidence>
<proteinExistence type="inferred from homology"/>
<keyword evidence="8 12" id="KW-0418">Kinase</keyword>
<evidence type="ECO:0000256" key="2">
    <source>
        <dbReference type="ARBA" id="ARBA00004496"/>
    </source>
</evidence>
<dbReference type="GO" id="GO:0042802">
    <property type="term" value="F:identical protein binding"/>
    <property type="evidence" value="ECO:0007669"/>
    <property type="project" value="TreeGrafter"/>
</dbReference>
<accession>A0A1J5TAF1</accession>
<comment type="pathway">
    <text evidence="3">Carbohydrate degradation; glycolysis; D-glyceraldehyde 3-phosphate and glycerone phosphate from D-glucose: step 3/4.</text>
</comment>
<keyword evidence="5" id="KW-0963">Cytoplasm</keyword>
<dbReference type="InterPro" id="IPR012829">
    <property type="entry name" value="Phosphofructokinase_III"/>
</dbReference>
<dbReference type="AlphaFoldDB" id="A0A1J5TAF1"/>
<dbReference type="PROSITE" id="PS00433">
    <property type="entry name" value="PHOSPHOFRUCTOKINASE"/>
    <property type="match status" value="1"/>
</dbReference>
<evidence type="ECO:0000256" key="4">
    <source>
        <dbReference type="ARBA" id="ARBA00012055"/>
    </source>
</evidence>
<reference evidence="12" key="1">
    <citation type="submission" date="2016-10" db="EMBL/GenBank/DDBJ databases">
        <title>Sequence of Gallionella enrichment culture.</title>
        <authorList>
            <person name="Poehlein A."/>
            <person name="Muehling M."/>
            <person name="Daniel R."/>
        </authorList>
    </citation>
    <scope>NUCLEOTIDE SEQUENCE</scope>
</reference>
<sequence>MEKTIKKIGVLTGGGDCPGLNAVLRALTMTSILKYGYEVIGYKFGYNGLYNNITVPLTLDSVSGILHKGGTILYSSNKDNLFDYSVEVDGKMVKKDVSDVAIENMRKDGVEVLVVVGGDGTLTSARDFARKGVKVIGIPKTIDNDLGATDVTFGFNSALDVATEALDRLQTTGESHHRIMILEVMGRNAGWIALESGIAGSADVILIPEIPYDINKVAQKIKEVAENGKQFSVICVAEGAMPKGGGVVVSKIVEDSPDPIRLGGIGAKLAQDLEGKVGDHEIRNTVLGHLQRGGNTITFDRILSTRYGVAAADLVAEGKFGNMVCLKGDKISYEHLENVIGMTKNVDPNGDLVKVARSVGISFGD</sequence>
<keyword evidence="9" id="KW-0460">Magnesium</keyword>
<dbReference type="GO" id="GO:0046872">
    <property type="term" value="F:metal ion binding"/>
    <property type="evidence" value="ECO:0007669"/>
    <property type="project" value="UniProtKB-KW"/>
</dbReference>
<dbReference type="PANTHER" id="PTHR13697:SF52">
    <property type="entry name" value="ATP-DEPENDENT 6-PHOSPHOFRUCTOKINASE 3"/>
    <property type="match status" value="1"/>
</dbReference>
<organism evidence="12">
    <name type="scientific">mine drainage metagenome</name>
    <dbReference type="NCBI Taxonomy" id="410659"/>
    <lineage>
        <taxon>unclassified sequences</taxon>
        <taxon>metagenomes</taxon>
        <taxon>ecological metagenomes</taxon>
    </lineage>
</organism>
<comment type="cofactor">
    <cofactor evidence="1">
        <name>Mg(2+)</name>
        <dbReference type="ChEBI" id="CHEBI:18420"/>
    </cofactor>
</comment>
<dbReference type="EC" id="2.7.1.11" evidence="4"/>
<dbReference type="HAMAP" id="MF_01976">
    <property type="entry name" value="Phosphofructokinase_III"/>
    <property type="match status" value="1"/>
</dbReference>
<name>A0A1J5TAF1_9ZZZZ</name>
<comment type="caution">
    <text evidence="12">The sequence shown here is derived from an EMBL/GenBank/DDBJ whole genome shotgun (WGS) entry which is preliminary data.</text>
</comment>
<keyword evidence="6 12" id="KW-0808">Transferase</keyword>
<dbReference type="GO" id="GO:0070095">
    <property type="term" value="F:fructose-6-phosphate binding"/>
    <property type="evidence" value="ECO:0007669"/>
    <property type="project" value="TreeGrafter"/>
</dbReference>
<evidence type="ECO:0000256" key="5">
    <source>
        <dbReference type="ARBA" id="ARBA00022490"/>
    </source>
</evidence>
<dbReference type="FunFam" id="3.40.50.460:FF:000002">
    <property type="entry name" value="ATP-dependent 6-phosphofructokinase"/>
    <property type="match status" value="1"/>
</dbReference>
<dbReference type="InterPro" id="IPR022953">
    <property type="entry name" value="ATP_PFK"/>
</dbReference>
<dbReference type="Gene3D" id="3.40.50.450">
    <property type="match status" value="1"/>
</dbReference>
<dbReference type="PIRSF" id="PIRSF000532">
    <property type="entry name" value="ATP_PFK_prok"/>
    <property type="match status" value="1"/>
</dbReference>
<dbReference type="GO" id="GO:0005524">
    <property type="term" value="F:ATP binding"/>
    <property type="evidence" value="ECO:0007669"/>
    <property type="project" value="InterPro"/>
</dbReference>
<evidence type="ECO:0000259" key="11">
    <source>
        <dbReference type="Pfam" id="PF00365"/>
    </source>
</evidence>
<dbReference type="GO" id="GO:0006002">
    <property type="term" value="P:fructose 6-phosphate metabolic process"/>
    <property type="evidence" value="ECO:0007669"/>
    <property type="project" value="InterPro"/>
</dbReference>
<dbReference type="GO" id="GO:0030388">
    <property type="term" value="P:fructose 1,6-bisphosphate metabolic process"/>
    <property type="evidence" value="ECO:0007669"/>
    <property type="project" value="TreeGrafter"/>
</dbReference>
<keyword evidence="7" id="KW-0479">Metal-binding</keyword>
<dbReference type="GO" id="GO:0061621">
    <property type="term" value="P:canonical glycolysis"/>
    <property type="evidence" value="ECO:0007669"/>
    <property type="project" value="TreeGrafter"/>
</dbReference>
<evidence type="ECO:0000256" key="1">
    <source>
        <dbReference type="ARBA" id="ARBA00001946"/>
    </source>
</evidence>
<dbReference type="PANTHER" id="PTHR13697">
    <property type="entry name" value="PHOSPHOFRUCTOKINASE"/>
    <property type="match status" value="1"/>
</dbReference>
<dbReference type="InterPro" id="IPR015912">
    <property type="entry name" value="Phosphofructokinase_CS"/>
</dbReference>
<evidence type="ECO:0000256" key="3">
    <source>
        <dbReference type="ARBA" id="ARBA00004679"/>
    </source>
</evidence>
<dbReference type="GO" id="GO:0048029">
    <property type="term" value="F:monosaccharide binding"/>
    <property type="evidence" value="ECO:0007669"/>
    <property type="project" value="TreeGrafter"/>
</dbReference>
<dbReference type="InterPro" id="IPR012003">
    <property type="entry name" value="ATP_PFK_prok-type"/>
</dbReference>
<dbReference type="SUPFAM" id="SSF53784">
    <property type="entry name" value="Phosphofructokinase"/>
    <property type="match status" value="1"/>
</dbReference>
<dbReference type="Pfam" id="PF00365">
    <property type="entry name" value="PFK"/>
    <property type="match status" value="1"/>
</dbReference>
<dbReference type="GO" id="GO:0047334">
    <property type="term" value="F:diphosphate-fructose-6-phosphate 1-phosphotransferase activity"/>
    <property type="evidence" value="ECO:0007669"/>
    <property type="project" value="InterPro"/>
</dbReference>
<dbReference type="EMBL" id="MLJW01000015">
    <property type="protein sequence ID" value="OIR13224.1"/>
    <property type="molecule type" value="Genomic_DNA"/>
</dbReference>
<evidence type="ECO:0000256" key="6">
    <source>
        <dbReference type="ARBA" id="ARBA00022679"/>
    </source>
</evidence>
<dbReference type="InterPro" id="IPR035966">
    <property type="entry name" value="PKF_sf"/>
</dbReference>
<dbReference type="PRINTS" id="PR00476">
    <property type="entry name" value="PHFRCTKINASE"/>
</dbReference>
<protein>
    <recommendedName>
        <fullName evidence="4">6-phosphofructokinase</fullName>
        <ecNumber evidence="4">2.7.1.11</ecNumber>
    </recommendedName>
</protein>